<gene>
    <name evidence="1" type="ORF">H3H32_16340</name>
</gene>
<dbReference type="RefSeq" id="WP_182463707.1">
    <property type="nucleotide sequence ID" value="NZ_CP059732.1"/>
</dbReference>
<evidence type="ECO:0000313" key="2">
    <source>
        <dbReference type="Proteomes" id="UP000515369"/>
    </source>
</evidence>
<proteinExistence type="predicted"/>
<dbReference type="EMBL" id="CP059732">
    <property type="protein sequence ID" value="QMW06338.1"/>
    <property type="molecule type" value="Genomic_DNA"/>
</dbReference>
<sequence>MNVSQDVIFLRFLQLIPLILDVEIAYLRRKHSGDWLIGWQMSSEIIAMPGAVISNWTFPKVIIRIARVASTPGNISS</sequence>
<protein>
    <submittedName>
        <fullName evidence="1">Uncharacterized protein</fullName>
    </submittedName>
</protein>
<accession>A0A7G5H5E6</accession>
<dbReference type="Proteomes" id="UP000515369">
    <property type="component" value="Chromosome"/>
</dbReference>
<dbReference type="KEGG" id="sfol:H3H32_16340"/>
<evidence type="ECO:0000313" key="1">
    <source>
        <dbReference type="EMBL" id="QMW06338.1"/>
    </source>
</evidence>
<organism evidence="1 2">
    <name type="scientific">Spirosoma foliorum</name>
    <dbReference type="NCBI Taxonomy" id="2710596"/>
    <lineage>
        <taxon>Bacteria</taxon>
        <taxon>Pseudomonadati</taxon>
        <taxon>Bacteroidota</taxon>
        <taxon>Cytophagia</taxon>
        <taxon>Cytophagales</taxon>
        <taxon>Cytophagaceae</taxon>
        <taxon>Spirosoma</taxon>
    </lineage>
</organism>
<reference evidence="1 2" key="1">
    <citation type="submission" date="2020-07" db="EMBL/GenBank/DDBJ databases">
        <title>Spirosoma foliorum sp. nov., isolated from the leaves on the Nejang mountain Korea, Republic of.</title>
        <authorList>
            <person name="Ho H."/>
            <person name="Lee Y.-J."/>
            <person name="Nurcahyanto D.-A."/>
            <person name="Kim S.-G."/>
        </authorList>
    </citation>
    <scope>NUCLEOTIDE SEQUENCE [LARGE SCALE GENOMIC DNA]</scope>
    <source>
        <strain evidence="1 2">PL0136</strain>
    </source>
</reference>
<dbReference type="AlphaFoldDB" id="A0A7G5H5E6"/>
<keyword evidence="2" id="KW-1185">Reference proteome</keyword>
<name>A0A7G5H5E6_9BACT</name>